<organism evidence="1 2">
    <name type="scientific">Acinetobacter ursingii</name>
    <dbReference type="NCBI Taxonomy" id="108980"/>
    <lineage>
        <taxon>Bacteria</taxon>
        <taxon>Pseudomonadati</taxon>
        <taxon>Pseudomonadota</taxon>
        <taxon>Gammaproteobacteria</taxon>
        <taxon>Moraxellales</taxon>
        <taxon>Moraxellaceae</taxon>
        <taxon>Acinetobacter</taxon>
    </lineage>
</organism>
<proteinExistence type="predicted"/>
<accession>A0AA46SB31</accession>
<name>A0AA46SB31_9GAMM</name>
<dbReference type="EMBL" id="CP089047">
    <property type="protein sequence ID" value="UYF77430.1"/>
    <property type="molecule type" value="Genomic_DNA"/>
</dbReference>
<geneLocation type="plasmid" evidence="1 2">
    <name>pRIVM_C010761_3</name>
</geneLocation>
<keyword evidence="1" id="KW-0614">Plasmid</keyword>
<dbReference type="RefSeq" id="WP_263503965.1">
    <property type="nucleotide sequence ID" value="NZ_CP089047.1"/>
</dbReference>
<protein>
    <submittedName>
        <fullName evidence="1">Uncharacterized protein</fullName>
    </submittedName>
</protein>
<sequence>MNTTIRNTYDIGSELFGLKVRQVANLPKEKTQDFITELLDSYPKSDGQGYVSNEKSKRGYSIEEVDNKVIITSFIHVDRDNWYEIVCGFDFIENQVFMSLMTESNSKIFKIGDGTEAFSTKTVSINEFMKVGEQGEPSKFETLIGSLTIALFPESLFEAYSLKDVLHFGILFSKSYYEPDQSINLTIRNVLRDHLSASNTQEQILDLETKAYLINAPFMALRW</sequence>
<evidence type="ECO:0000313" key="2">
    <source>
        <dbReference type="Proteomes" id="UP001164081"/>
    </source>
</evidence>
<gene>
    <name evidence="1" type="ORF">LSO58_18515</name>
</gene>
<dbReference type="AlphaFoldDB" id="A0AA46SB31"/>
<reference evidence="1" key="1">
    <citation type="journal article" date="2022" name="J Glob Antimicrob Resist">
        <title>Comparative analysis of IMP-4- and OXA-58-containing plasmids of three carbapenemase-producing Acinetobacter ursingii strains in the Netherlands.</title>
        <authorList>
            <person name="Hendrickx A.P.A."/>
            <person name="Schade R.P."/>
            <person name="Landman F."/>
            <person name="Bosch T."/>
            <person name="Schouls L.M."/>
            <person name="van Dijk K."/>
        </authorList>
    </citation>
    <scope>NUCLEOTIDE SEQUENCE</scope>
    <source>
        <strain evidence="1">RIVM_C010761</strain>
    </source>
</reference>
<evidence type="ECO:0000313" key="1">
    <source>
        <dbReference type="EMBL" id="UYF77430.1"/>
    </source>
</evidence>
<dbReference type="Proteomes" id="UP001164081">
    <property type="component" value="Plasmid pRIVM_C010761_3"/>
</dbReference>